<keyword evidence="11 18" id="KW-0812">Transmembrane</keyword>
<dbReference type="GO" id="GO:0005886">
    <property type="term" value="C:plasma membrane"/>
    <property type="evidence" value="ECO:0007669"/>
    <property type="project" value="UniProtKB-SubCell"/>
</dbReference>
<feature type="transmembrane region" description="Helical" evidence="19">
    <location>
        <begin position="89"/>
        <end position="107"/>
    </location>
</feature>
<keyword evidence="14" id="KW-0443">Lipid metabolism</keyword>
<dbReference type="GO" id="GO:0004605">
    <property type="term" value="F:phosphatidate cytidylyltransferase activity"/>
    <property type="evidence" value="ECO:0007669"/>
    <property type="project" value="UniProtKB-EC"/>
</dbReference>
<evidence type="ECO:0000256" key="2">
    <source>
        <dbReference type="ARBA" id="ARBA00004651"/>
    </source>
</evidence>
<evidence type="ECO:0000256" key="9">
    <source>
        <dbReference type="ARBA" id="ARBA00022516"/>
    </source>
</evidence>
<keyword evidence="12 18" id="KW-0548">Nucleotidyltransferase</keyword>
<evidence type="ECO:0000256" key="16">
    <source>
        <dbReference type="ARBA" id="ARBA00023209"/>
    </source>
</evidence>
<dbReference type="KEGG" id="pacr:FXN63_10760"/>
<evidence type="ECO:0000256" key="5">
    <source>
        <dbReference type="ARBA" id="ARBA00010185"/>
    </source>
</evidence>
<comment type="subcellular location">
    <subcellularLocation>
        <location evidence="2">Cell membrane</location>
        <topology evidence="2">Multi-pass membrane protein</topology>
    </subcellularLocation>
</comment>
<evidence type="ECO:0000256" key="14">
    <source>
        <dbReference type="ARBA" id="ARBA00023098"/>
    </source>
</evidence>
<evidence type="ECO:0000313" key="21">
    <source>
        <dbReference type="Proteomes" id="UP000325161"/>
    </source>
</evidence>
<feature type="transmembrane region" description="Helical" evidence="19">
    <location>
        <begin position="56"/>
        <end position="77"/>
    </location>
</feature>
<dbReference type="EC" id="2.7.7.41" evidence="6 18"/>
<keyword evidence="10 18" id="KW-0808">Transferase</keyword>
<dbReference type="PROSITE" id="PS01315">
    <property type="entry name" value="CDS"/>
    <property type="match status" value="1"/>
</dbReference>
<dbReference type="EMBL" id="CP043046">
    <property type="protein sequence ID" value="QEI06266.1"/>
    <property type="molecule type" value="Genomic_DNA"/>
</dbReference>
<name>A0A5C0AWW9_9BURK</name>
<evidence type="ECO:0000256" key="11">
    <source>
        <dbReference type="ARBA" id="ARBA00022692"/>
    </source>
</evidence>
<feature type="transmembrane region" description="Helical" evidence="19">
    <location>
        <begin position="185"/>
        <end position="203"/>
    </location>
</feature>
<dbReference type="GO" id="GO:0016024">
    <property type="term" value="P:CDP-diacylglycerol biosynthetic process"/>
    <property type="evidence" value="ECO:0007669"/>
    <property type="project" value="UniProtKB-UniPathway"/>
</dbReference>
<evidence type="ECO:0000256" key="3">
    <source>
        <dbReference type="ARBA" id="ARBA00005119"/>
    </source>
</evidence>
<dbReference type="UniPathway" id="UPA00557">
    <property type="reaction ID" value="UER00614"/>
</dbReference>
<dbReference type="Proteomes" id="UP000325161">
    <property type="component" value="Chromosome"/>
</dbReference>
<dbReference type="PANTHER" id="PTHR46382:SF1">
    <property type="entry name" value="PHOSPHATIDATE CYTIDYLYLTRANSFERASE"/>
    <property type="match status" value="1"/>
</dbReference>
<keyword evidence="15 19" id="KW-0472">Membrane</keyword>
<evidence type="ECO:0000313" key="20">
    <source>
        <dbReference type="EMBL" id="QEI06266.1"/>
    </source>
</evidence>
<evidence type="ECO:0000256" key="18">
    <source>
        <dbReference type="RuleBase" id="RU003938"/>
    </source>
</evidence>
<keyword evidence="17" id="KW-1208">Phospholipid metabolism</keyword>
<protein>
    <recommendedName>
        <fullName evidence="7 18">Phosphatidate cytidylyltransferase</fullName>
        <ecNumber evidence="6 18">2.7.7.41</ecNumber>
    </recommendedName>
</protein>
<reference evidence="20 21" key="1">
    <citation type="submission" date="2019-08" db="EMBL/GenBank/DDBJ databases">
        <title>Amphibian skin-associated Pigmentiphaga: genome sequence and occurrence across geography and hosts.</title>
        <authorList>
            <person name="Bletz M.C."/>
            <person name="Bunk B."/>
            <person name="Sproeer C."/>
            <person name="Biwer P."/>
            <person name="Reiter S."/>
            <person name="Rabemananjara F.C.E."/>
            <person name="Schulz S."/>
            <person name="Overmann J."/>
            <person name="Vences M."/>
        </authorList>
    </citation>
    <scope>NUCLEOTIDE SEQUENCE [LARGE SCALE GENOMIC DNA]</scope>
    <source>
        <strain evidence="20 21">Mada1488</strain>
    </source>
</reference>
<evidence type="ECO:0000256" key="15">
    <source>
        <dbReference type="ARBA" id="ARBA00023136"/>
    </source>
</evidence>
<keyword evidence="9" id="KW-0444">Lipid biosynthesis</keyword>
<comment type="similarity">
    <text evidence="5 18">Belongs to the CDS family.</text>
</comment>
<organism evidence="20 21">
    <name type="scientific">Pigmentiphaga aceris</name>
    <dbReference type="NCBI Taxonomy" id="1940612"/>
    <lineage>
        <taxon>Bacteria</taxon>
        <taxon>Pseudomonadati</taxon>
        <taxon>Pseudomonadota</taxon>
        <taxon>Betaproteobacteria</taxon>
        <taxon>Burkholderiales</taxon>
        <taxon>Alcaligenaceae</taxon>
        <taxon>Pigmentiphaga</taxon>
    </lineage>
</organism>
<evidence type="ECO:0000256" key="8">
    <source>
        <dbReference type="ARBA" id="ARBA00022475"/>
    </source>
</evidence>
<feature type="transmembrane region" description="Helical" evidence="19">
    <location>
        <begin position="215"/>
        <end position="237"/>
    </location>
</feature>
<keyword evidence="13 19" id="KW-1133">Transmembrane helix</keyword>
<sequence length="278" mass="29217">MLRERVITALVLFAVLAITLTLPGPIPFALLSGAFLSCAMWEWLRLTWGPAKPGTVFVPGVVAALALACIFLAIQFSGADAFDLVPATFGLWIASSVVWVGAILPMLTRARADAAPRNAIWSAFSWVALIATWTALNVAYTLGPLFLLSLAAVVWVADIAAYFVGKKFGRRKLAPHISPGKTIEGAIGGVVAAVALILISAQFKDTFGAALSHKWGMLGAACFGLLLAALSIAGDLFESLLKRRAGMKDSSGLLPGHGGVFDRLDALLPVLPLALLLV</sequence>
<gene>
    <name evidence="20" type="ORF">FXN63_10760</name>
</gene>
<dbReference type="PANTHER" id="PTHR46382">
    <property type="entry name" value="PHOSPHATIDATE CYTIDYLYLTRANSFERASE"/>
    <property type="match status" value="1"/>
</dbReference>
<evidence type="ECO:0000256" key="19">
    <source>
        <dbReference type="SAM" id="Phobius"/>
    </source>
</evidence>
<evidence type="ECO:0000256" key="1">
    <source>
        <dbReference type="ARBA" id="ARBA00001698"/>
    </source>
</evidence>
<evidence type="ECO:0000256" key="10">
    <source>
        <dbReference type="ARBA" id="ARBA00022679"/>
    </source>
</evidence>
<proteinExistence type="inferred from homology"/>
<comment type="catalytic activity">
    <reaction evidence="1 18">
        <text>a 1,2-diacyl-sn-glycero-3-phosphate + CTP + H(+) = a CDP-1,2-diacyl-sn-glycerol + diphosphate</text>
        <dbReference type="Rhea" id="RHEA:16229"/>
        <dbReference type="ChEBI" id="CHEBI:15378"/>
        <dbReference type="ChEBI" id="CHEBI:33019"/>
        <dbReference type="ChEBI" id="CHEBI:37563"/>
        <dbReference type="ChEBI" id="CHEBI:58332"/>
        <dbReference type="ChEBI" id="CHEBI:58608"/>
        <dbReference type="EC" id="2.7.7.41"/>
    </reaction>
</comment>
<keyword evidence="8" id="KW-1003">Cell membrane</keyword>
<feature type="transmembrane region" description="Helical" evidence="19">
    <location>
        <begin position="119"/>
        <end position="140"/>
    </location>
</feature>
<dbReference type="OrthoDB" id="9799199at2"/>
<comment type="pathway">
    <text evidence="3 18">Phospholipid metabolism; CDP-diacylglycerol biosynthesis; CDP-diacylglycerol from sn-glycerol 3-phosphate: step 3/3.</text>
</comment>
<evidence type="ECO:0000256" key="7">
    <source>
        <dbReference type="ARBA" id="ARBA00019373"/>
    </source>
</evidence>
<dbReference type="AlphaFoldDB" id="A0A5C0AWW9"/>
<evidence type="ECO:0000256" key="13">
    <source>
        <dbReference type="ARBA" id="ARBA00022989"/>
    </source>
</evidence>
<comment type="pathway">
    <text evidence="4">Lipid metabolism.</text>
</comment>
<evidence type="ECO:0000256" key="12">
    <source>
        <dbReference type="ARBA" id="ARBA00022695"/>
    </source>
</evidence>
<evidence type="ECO:0000256" key="17">
    <source>
        <dbReference type="ARBA" id="ARBA00023264"/>
    </source>
</evidence>
<feature type="transmembrane region" description="Helical" evidence="19">
    <location>
        <begin position="146"/>
        <end position="164"/>
    </location>
</feature>
<dbReference type="RefSeq" id="WP_148814701.1">
    <property type="nucleotide sequence ID" value="NZ_CP043046.1"/>
</dbReference>
<keyword evidence="16" id="KW-0594">Phospholipid biosynthesis</keyword>
<evidence type="ECO:0000256" key="4">
    <source>
        <dbReference type="ARBA" id="ARBA00005189"/>
    </source>
</evidence>
<dbReference type="InterPro" id="IPR000374">
    <property type="entry name" value="PC_trans"/>
</dbReference>
<keyword evidence="21" id="KW-1185">Reference proteome</keyword>
<dbReference type="Pfam" id="PF01148">
    <property type="entry name" value="CTP_transf_1"/>
    <property type="match status" value="1"/>
</dbReference>
<accession>A0A5C0AWW9</accession>
<evidence type="ECO:0000256" key="6">
    <source>
        <dbReference type="ARBA" id="ARBA00012487"/>
    </source>
</evidence>